<organism evidence="3 4">
    <name type="scientific">Maccoyibacter intestinihominis</name>
    <dbReference type="NCBI Taxonomy" id="3133499"/>
    <lineage>
        <taxon>Bacteria</taxon>
        <taxon>Bacillati</taxon>
        <taxon>Bacillota</taxon>
        <taxon>Clostridia</taxon>
        <taxon>Lachnospirales</taxon>
        <taxon>Lachnospiraceae</taxon>
        <taxon>Maccoyibacter</taxon>
    </lineage>
</organism>
<feature type="repeat" description="TPR" evidence="1">
    <location>
        <begin position="74"/>
        <end position="107"/>
    </location>
</feature>
<reference evidence="3 4" key="1">
    <citation type="submission" date="2024-03" db="EMBL/GenBank/DDBJ databases">
        <title>Human intestinal bacterial collection.</title>
        <authorList>
            <person name="Pauvert C."/>
            <person name="Hitch T.C.A."/>
            <person name="Clavel T."/>
        </authorList>
    </citation>
    <scope>NUCLEOTIDE SEQUENCE [LARGE SCALE GENOMIC DNA]</scope>
    <source>
        <strain evidence="3 4">CLA-AA-H185</strain>
    </source>
</reference>
<sequence length="787" mass="90125">MDKYEYKLKLDQMKSAFAEGNYHMAEELADSINWKRVRNANSLIKAGEVYETAERYDDAKEMFLLAYERSPIGRTIVYRLAELAIHVGNYDEAMEYYEEFVEMAPNDSLKFVLKYKIYKAKGESLAEQIQILEDLKEQEYIEEWAYELAYLYHQAGMSEKCVEACDELILWFGDGAYVEKALELKMLYQPLTKQQEEKYRQFRQKRDGVVEVRPNDMLNSGEIVSEVVKIPQVTMNASRFNTVNLQNELAKNMQQIMDATEKEEVNDSMDAIKKMVEEIPYLQLPHESEEQKEEKYGHIETDEEIDGSLKINFKEMLAEDSDGQISLYVPKDPMVERQITGQMSIQEVLEEWEKTKRAAEAALQEAEQRRLESAKARALQEAEEIMERLVDVIPQLNAGLSPKELLEQEYMQNMPEKDEKAARLFQNVNDILTREIEKLSKENNSIDQMIEENKPAEESFGQEMENEMSEELSEEIPQELPQVSTDIGDLLVEEPIPEEIEAAKELMPEEPAKQEELPPIQIPEDVIEDEDVTMHLTKAQKEIFSYFVPIQGMEQQLCQVLTGVKRRLGRSTNSTEGNIMIQGGPGSGKTVLATDLIKVIQEETGLIGGKIGKIEAASLNQKDIPELMKKVRGGCLIIEKAGEITRETAVKMSLQMSQDTAGMLVILEDTKEGIRKALGRDEEFARKFTEKVNIPIFSIDELVEFAKSYAQELEYEIDEMGVLALYNRISSIEKLDEATTLFEVKDIVDEAVAKSEKGGFKKAFSVFASKRHGQGDRKVLQEKDFEE</sequence>
<dbReference type="PROSITE" id="PS50005">
    <property type="entry name" value="TPR"/>
    <property type="match status" value="1"/>
</dbReference>
<feature type="coiled-coil region" evidence="2">
    <location>
        <begin position="422"/>
        <end position="449"/>
    </location>
</feature>
<dbReference type="SMART" id="SM00028">
    <property type="entry name" value="TPR"/>
    <property type="match status" value="2"/>
</dbReference>
<dbReference type="Pfam" id="PF13181">
    <property type="entry name" value="TPR_8"/>
    <property type="match status" value="1"/>
</dbReference>
<keyword evidence="4" id="KW-1185">Reference proteome</keyword>
<accession>A0ABV1HFX4</accession>
<dbReference type="SUPFAM" id="SSF48452">
    <property type="entry name" value="TPR-like"/>
    <property type="match status" value="1"/>
</dbReference>
<dbReference type="RefSeq" id="WP_353531399.1">
    <property type="nucleotide sequence ID" value="NZ_JBBMEX010000014.1"/>
</dbReference>
<evidence type="ECO:0000256" key="2">
    <source>
        <dbReference type="SAM" id="Coils"/>
    </source>
</evidence>
<evidence type="ECO:0000313" key="4">
    <source>
        <dbReference type="Proteomes" id="UP001454489"/>
    </source>
</evidence>
<dbReference type="Gene3D" id="3.40.50.300">
    <property type="entry name" value="P-loop containing nucleotide triphosphate hydrolases"/>
    <property type="match status" value="1"/>
</dbReference>
<keyword evidence="2" id="KW-0175">Coiled coil</keyword>
<gene>
    <name evidence="3" type="ORF">WMO43_12185</name>
</gene>
<dbReference type="Proteomes" id="UP001454489">
    <property type="component" value="Unassembled WGS sequence"/>
</dbReference>
<keyword evidence="1" id="KW-0802">TPR repeat</keyword>
<comment type="caution">
    <text evidence="3">The sequence shown here is derived from an EMBL/GenBank/DDBJ whole genome shotgun (WGS) entry which is preliminary data.</text>
</comment>
<evidence type="ECO:0000256" key="1">
    <source>
        <dbReference type="PROSITE-ProRule" id="PRU00339"/>
    </source>
</evidence>
<dbReference type="Gene3D" id="1.25.40.10">
    <property type="entry name" value="Tetratricopeptide repeat domain"/>
    <property type="match status" value="1"/>
</dbReference>
<dbReference type="EMBL" id="JBBMEX010000014">
    <property type="protein sequence ID" value="MEQ2558620.1"/>
    <property type="molecule type" value="Genomic_DNA"/>
</dbReference>
<evidence type="ECO:0000313" key="3">
    <source>
        <dbReference type="EMBL" id="MEQ2558620.1"/>
    </source>
</evidence>
<protein>
    <submittedName>
        <fullName evidence="3">Tetratricopeptide repeat protein</fullName>
    </submittedName>
</protein>
<dbReference type="InterPro" id="IPR019734">
    <property type="entry name" value="TPR_rpt"/>
</dbReference>
<feature type="coiled-coil region" evidence="2">
    <location>
        <begin position="345"/>
        <end position="388"/>
    </location>
</feature>
<dbReference type="InterPro" id="IPR011990">
    <property type="entry name" value="TPR-like_helical_dom_sf"/>
</dbReference>
<proteinExistence type="predicted"/>
<dbReference type="SUPFAM" id="SSF52540">
    <property type="entry name" value="P-loop containing nucleoside triphosphate hydrolases"/>
    <property type="match status" value="2"/>
</dbReference>
<name>A0ABV1HFX4_9FIRM</name>
<dbReference type="InterPro" id="IPR027417">
    <property type="entry name" value="P-loop_NTPase"/>
</dbReference>